<keyword evidence="1" id="KW-0732">Signal</keyword>
<dbReference type="EMBL" id="MTBP01000001">
    <property type="protein sequence ID" value="POM27002.1"/>
    <property type="molecule type" value="Genomic_DNA"/>
</dbReference>
<reference evidence="3 4" key="1">
    <citation type="journal article" date="2017" name="Chemistry">
        <title>Isolation, Biosynthesis and Chemical Modifications of Rubterolones A-F: Rare Tropolone Alkaloids from Actinomadura sp. 5-2.</title>
        <authorList>
            <person name="Guo H."/>
            <person name="Benndorf R."/>
            <person name="Leichnitz D."/>
            <person name="Klassen J.L."/>
            <person name="Vollmers J."/>
            <person name="Gorls H."/>
            <person name="Steinacker M."/>
            <person name="Weigel C."/>
            <person name="Dahse H.M."/>
            <person name="Kaster A.K."/>
            <person name="de Beer Z.W."/>
            <person name="Poulsen M."/>
            <person name="Beemelmanns C."/>
        </authorList>
    </citation>
    <scope>NUCLEOTIDE SEQUENCE [LARGE SCALE GENOMIC DNA]</scope>
    <source>
        <strain evidence="3 4">5-2</strain>
    </source>
</reference>
<evidence type="ECO:0000259" key="2">
    <source>
        <dbReference type="SMART" id="SM00909"/>
    </source>
</evidence>
<organism evidence="3 4">
    <name type="scientific">Actinomadura rubteroloni</name>
    <dbReference type="NCBI Taxonomy" id="1926885"/>
    <lineage>
        <taxon>Bacteria</taxon>
        <taxon>Bacillati</taxon>
        <taxon>Actinomycetota</taxon>
        <taxon>Actinomycetes</taxon>
        <taxon>Streptosporangiales</taxon>
        <taxon>Thermomonosporaceae</taxon>
        <taxon>Actinomadura</taxon>
    </lineage>
</organism>
<gene>
    <name evidence="3" type="primary">lpqB</name>
    <name evidence="3" type="ORF">BTM25_14100</name>
</gene>
<feature type="signal peptide" evidence="1">
    <location>
        <begin position="1"/>
        <end position="22"/>
    </location>
</feature>
<dbReference type="SMART" id="SM00909">
    <property type="entry name" value="Germane"/>
    <property type="match status" value="1"/>
</dbReference>
<dbReference type="InterPro" id="IPR019606">
    <property type="entry name" value="GerMN"/>
</dbReference>
<feature type="chain" id="PRO_5015165162" evidence="1">
    <location>
        <begin position="23"/>
        <end position="589"/>
    </location>
</feature>
<name>A0A2P4UPN3_9ACTN</name>
<dbReference type="AlphaFoldDB" id="A0A2P4UPN3"/>
<dbReference type="Pfam" id="PF10647">
    <property type="entry name" value="Gmad1"/>
    <property type="match status" value="1"/>
</dbReference>
<evidence type="ECO:0000313" key="4">
    <source>
        <dbReference type="Proteomes" id="UP000242367"/>
    </source>
</evidence>
<evidence type="ECO:0000313" key="3">
    <source>
        <dbReference type="EMBL" id="POM27002.1"/>
    </source>
</evidence>
<keyword evidence="4" id="KW-1185">Reference proteome</keyword>
<protein>
    <submittedName>
        <fullName evidence="3">Lipoprotein LpqB</fullName>
    </submittedName>
</protein>
<comment type="caution">
    <text evidence="3">The sequence shown here is derived from an EMBL/GenBank/DDBJ whole genome shotgun (WGS) entry which is preliminary data.</text>
</comment>
<sequence length="589" mass="62412" precursor="true">MKACARGVMAAFVLAASLTGCASVPSGGRVITGRPAEPAEQVDDPYVRLIPVSPRPEWDPAQLVAGFLAASASFDDGHKVARRYLTGTAGGWNPGARPPVLVFADRPRLEITEQNATRATVRASGDRLGSIGADGQYISDPKPVDVTFAVTRAAAGDPWRIGGLPPEARGGLILTKSDVDRAYRTVNLYFFAPDGGTLVPNGIFLPLVNRRDLPGQLVRALLDGQTSWLGSAVESAFPSGTRLRDVHVEDDTAVVDLSPQARSGDVERMSAQLSWTLRQLSEISRWKLEIGGDTVASRGYGAVQPVRAWDGNAPDGPALPDQPAYVLGSSGRLSRLTGDQPQPVLPVGGPLVRPTVAPDYRQVAGLSPSGDRILLRDLVSGTTFRTVLSRHSAGTHFTAPAFDRDGALWTVETKKDHSWLWVVPRGGPAFRVTDWGLADREVKAFRLARDGVRAAVVVTVDGHAQVQLGRIVRDRSSGLEAGAFLPVSSELVDAIDLSWRDYATLAVLGRKGNDTRVLPYLIPVNGGGISSLGVGALGNPTSIAAAPGAPVLIGTKDGGPGRVCRQRAPRDTISEWTCPVPGSDPTYAR</sequence>
<accession>A0A2P4UPN3</accession>
<dbReference type="SUPFAM" id="SSF82171">
    <property type="entry name" value="DPP6 N-terminal domain-like"/>
    <property type="match status" value="1"/>
</dbReference>
<dbReference type="PROSITE" id="PS51257">
    <property type="entry name" value="PROKAR_LIPOPROTEIN"/>
    <property type="match status" value="1"/>
</dbReference>
<dbReference type="Proteomes" id="UP000242367">
    <property type="component" value="Unassembled WGS sequence"/>
</dbReference>
<dbReference type="InterPro" id="IPR018910">
    <property type="entry name" value="LpqB_C"/>
</dbReference>
<feature type="domain" description="GerMN" evidence="2">
    <location>
        <begin position="214"/>
        <end position="299"/>
    </location>
</feature>
<dbReference type="Pfam" id="PF25976">
    <property type="entry name" value="LpqB_N"/>
    <property type="match status" value="1"/>
</dbReference>
<dbReference type="InterPro" id="IPR059026">
    <property type="entry name" value="LpqB_N"/>
</dbReference>
<dbReference type="Pfam" id="PF10646">
    <property type="entry name" value="Germane"/>
    <property type="match status" value="1"/>
</dbReference>
<evidence type="ECO:0000256" key="1">
    <source>
        <dbReference type="SAM" id="SignalP"/>
    </source>
</evidence>
<keyword evidence="3" id="KW-0449">Lipoprotein</keyword>
<proteinExistence type="predicted"/>